<sequence>MLVALSTQQRSRAVKMGDGSQAFCRKAVEVIQESPQLIPGNFDTAELVRDLKTHDILNQRLVRVTRLQEKMANTEMALGSDVMVAALEGYHYLKLAGKHEGLDALRKLLGKRFEANGREAEAPQSKA</sequence>
<evidence type="ECO:0000313" key="2">
    <source>
        <dbReference type="Proteomes" id="UP000639274"/>
    </source>
</evidence>
<organism evidence="1 2">
    <name type="scientific">Agrilutibacter solisilvae</name>
    <dbReference type="NCBI Taxonomy" id="2763317"/>
    <lineage>
        <taxon>Bacteria</taxon>
        <taxon>Pseudomonadati</taxon>
        <taxon>Pseudomonadota</taxon>
        <taxon>Gammaproteobacteria</taxon>
        <taxon>Lysobacterales</taxon>
        <taxon>Lysobacteraceae</taxon>
        <taxon>Agrilutibacter</taxon>
    </lineage>
</organism>
<name>A0A975ATD1_9GAMM</name>
<keyword evidence="2" id="KW-1185">Reference proteome</keyword>
<dbReference type="Proteomes" id="UP000639274">
    <property type="component" value="Chromosome"/>
</dbReference>
<dbReference type="EMBL" id="CP071518">
    <property type="protein sequence ID" value="QSX79909.1"/>
    <property type="molecule type" value="Genomic_DNA"/>
</dbReference>
<dbReference type="KEGG" id="lsf:I8J32_001855"/>
<reference evidence="1 2" key="1">
    <citation type="submission" date="2021-03" db="EMBL/GenBank/DDBJ databases">
        <title>Lysobacter sp. nov. isolated from soil of gangwondo yeongwol, south Korea.</title>
        <authorList>
            <person name="Kim K.R."/>
            <person name="Kim K.H."/>
            <person name="Jeon C.O."/>
        </authorList>
    </citation>
    <scope>NUCLEOTIDE SEQUENCE [LARGE SCALE GENOMIC DNA]</scope>
    <source>
        <strain evidence="1 2">R19</strain>
    </source>
</reference>
<accession>A0A975ATD1</accession>
<gene>
    <name evidence="1" type="ORF">I8J32_001855</name>
</gene>
<protein>
    <submittedName>
        <fullName evidence="1">Uncharacterized protein</fullName>
    </submittedName>
</protein>
<proteinExistence type="predicted"/>
<evidence type="ECO:0000313" key="1">
    <source>
        <dbReference type="EMBL" id="QSX79909.1"/>
    </source>
</evidence>
<dbReference type="AlphaFoldDB" id="A0A975ATD1"/>